<accession>A0A0F9BUB2</accession>
<reference evidence="5" key="1">
    <citation type="journal article" date="2015" name="Nature">
        <title>Complex archaea that bridge the gap between prokaryotes and eukaryotes.</title>
        <authorList>
            <person name="Spang A."/>
            <person name="Saw J.H."/>
            <person name="Jorgensen S.L."/>
            <person name="Zaremba-Niedzwiedzka K."/>
            <person name="Martijn J."/>
            <person name="Lind A.E."/>
            <person name="van Eijk R."/>
            <person name="Schleper C."/>
            <person name="Guy L."/>
            <person name="Ettema T.J."/>
        </authorList>
    </citation>
    <scope>NUCLEOTIDE SEQUENCE</scope>
</reference>
<dbReference type="InterPro" id="IPR036188">
    <property type="entry name" value="FAD/NAD-bd_sf"/>
</dbReference>
<dbReference type="AlphaFoldDB" id="A0A0F9BUB2"/>
<dbReference type="SUPFAM" id="SSF51905">
    <property type="entry name" value="FAD/NAD(P)-binding domain"/>
    <property type="match status" value="1"/>
</dbReference>
<comment type="caution">
    <text evidence="5">The sequence shown here is derived from an EMBL/GenBank/DDBJ whole genome shotgun (WGS) entry which is preliminary data.</text>
</comment>
<gene>
    <name evidence="5" type="ORF">LCGC14_2404680</name>
</gene>
<evidence type="ECO:0000256" key="2">
    <source>
        <dbReference type="ARBA" id="ARBA00022630"/>
    </source>
</evidence>
<dbReference type="Pfam" id="PF01134">
    <property type="entry name" value="GIDA"/>
    <property type="match status" value="1"/>
</dbReference>
<organism evidence="5">
    <name type="scientific">marine sediment metagenome</name>
    <dbReference type="NCBI Taxonomy" id="412755"/>
    <lineage>
        <taxon>unclassified sequences</taxon>
        <taxon>metagenomes</taxon>
        <taxon>ecological metagenomes</taxon>
    </lineage>
</organism>
<proteinExistence type="predicted"/>
<evidence type="ECO:0000313" key="5">
    <source>
        <dbReference type="EMBL" id="KKL25500.1"/>
    </source>
</evidence>
<keyword evidence="2" id="KW-0285">Flavoprotein</keyword>
<dbReference type="EMBL" id="LAZR01036191">
    <property type="protein sequence ID" value="KKL25500.1"/>
    <property type="molecule type" value="Genomic_DNA"/>
</dbReference>
<comment type="cofactor">
    <cofactor evidence="1">
        <name>FAD</name>
        <dbReference type="ChEBI" id="CHEBI:57692"/>
    </cofactor>
</comment>
<name>A0A0F9BUB2_9ZZZZ</name>
<dbReference type="InterPro" id="IPR038404">
    <property type="entry name" value="TRAP_DctP_sf"/>
</dbReference>
<evidence type="ECO:0000256" key="3">
    <source>
        <dbReference type="ARBA" id="ARBA00022827"/>
    </source>
</evidence>
<feature type="non-terminal residue" evidence="5">
    <location>
        <position position="1"/>
    </location>
</feature>
<protein>
    <recommendedName>
        <fullName evidence="4">MnmG N-terminal domain-containing protein</fullName>
    </recommendedName>
</protein>
<dbReference type="InterPro" id="IPR040131">
    <property type="entry name" value="MnmG_N"/>
</dbReference>
<keyword evidence="3" id="KW-0274">FAD</keyword>
<sequence length="335" mass="35667">VLSDAIQIRLGGYGPPTTAFSKSLKFIGDRIEARFGDGVEVKYVWNIMDFGYRGEDILWLVEHGLLTLGYQSSSYLSDRVPELGFVDTIAYYANVQHDSAGIALFFNPNSDPLGGGFNILQAEISVGRIHYGMTRWIGTTGTSAAASYDVIPETGEIRDGDSVIVVGAGHAGVEAALAAGGARVALLPGRSGIAADYQPRANPSCRSILDGHAPELRHLVALHVRARCAFRVPVEAMPAGARIVDDGADREVLLAGQEGGQGEPIAAEVLLDADGLISSLLLPEGLEAFAREYLPTARGSSELIGRFTATDVSFEIINGDRGAELWCRFTAEMDA</sequence>
<feature type="domain" description="MnmG N-terminal" evidence="4">
    <location>
        <begin position="163"/>
        <end position="208"/>
    </location>
</feature>
<dbReference type="Gene3D" id="3.40.190.170">
    <property type="entry name" value="Bacterial extracellular solute-binding protein, family 7"/>
    <property type="match status" value="1"/>
</dbReference>
<evidence type="ECO:0000256" key="1">
    <source>
        <dbReference type="ARBA" id="ARBA00001974"/>
    </source>
</evidence>
<evidence type="ECO:0000259" key="4">
    <source>
        <dbReference type="Pfam" id="PF01134"/>
    </source>
</evidence>